<keyword evidence="2" id="KW-1185">Reference proteome</keyword>
<sequence length="160" mass="18152">MAIILEGFDNSGKTSLSSLFGLPILHPGPRPRTLEAVLDCIHLQQEQATQHVVMDRVTAISHNAYCFDYPDPKYLFRRSMDLVQTEGVVLIYCRPPTEVMLDFSRHNVKDHDTEAHLAWLKKFGSEIIIRYDAIMSQLPHLTYDYTNPNPNIVSLALGGK</sequence>
<evidence type="ECO:0000313" key="1">
    <source>
        <dbReference type="EMBL" id="AAX84876.1"/>
    </source>
</evidence>
<dbReference type="GeneID" id="5076558"/>
<proteinExistence type="predicted"/>
<dbReference type="InterPro" id="IPR027417">
    <property type="entry name" value="P-loop_NTPase"/>
</dbReference>
<dbReference type="Proteomes" id="UP000001305">
    <property type="component" value="Segment"/>
</dbReference>
<dbReference type="Gene3D" id="3.40.50.300">
    <property type="entry name" value="P-loop containing nucleotide triphosphate hydrolases"/>
    <property type="match status" value="1"/>
</dbReference>
<dbReference type="KEGG" id="vg:5076558"/>
<protein>
    <submittedName>
        <fullName evidence="1">Putative DNA polymerase subunit</fullName>
    </submittedName>
</protein>
<dbReference type="EMBL" id="AY986977">
    <property type="protein sequence ID" value="AAX84876.1"/>
    <property type="molecule type" value="Genomic_DNA"/>
</dbReference>
<organism evidence="1 2">
    <name type="scientific">Xanthomonas phage Xp15</name>
    <dbReference type="NCBI Taxonomy" id="322855"/>
    <lineage>
        <taxon>Viruses</taxon>
        <taxon>Duplodnaviria</taxon>
        <taxon>Heunggongvirae</taxon>
        <taxon>Uroviricota</taxon>
        <taxon>Caudoviricetes</taxon>
        <taxon>Alachuavirus</taxon>
        <taxon>Alachuavirus Xp15</taxon>
    </lineage>
</organism>
<dbReference type="RefSeq" id="YP_239305.1">
    <property type="nucleotide sequence ID" value="NC_007024.1"/>
</dbReference>
<evidence type="ECO:0000313" key="2">
    <source>
        <dbReference type="Proteomes" id="UP000001305"/>
    </source>
</evidence>
<accession>Q52PN9</accession>
<name>Q52PN9_9CAUD</name>
<reference evidence="1 2" key="1">
    <citation type="submission" date="2005-03" db="EMBL/GenBank/DDBJ databases">
        <title>Sequencing of bacteriophage Xp15 from Xanthomonas campestris pv. pelargonii and identification of the lysis genes.</title>
        <authorList>
            <person name="Ramadugu C."/>
            <person name="Gabriel D.W."/>
        </authorList>
    </citation>
    <scope>NUCLEOTIDE SEQUENCE [LARGE SCALE GENOMIC DNA]</scope>
</reference>